<keyword evidence="1" id="KW-0812">Transmembrane</keyword>
<dbReference type="AlphaFoldDB" id="A0A368X867"/>
<evidence type="ECO:0000313" key="2">
    <source>
        <dbReference type="EMBL" id="RCW63899.1"/>
    </source>
</evidence>
<keyword evidence="3" id="KW-1185">Reference proteome</keyword>
<sequence length="144" mass="16295">MIFLEKIIVSVLSALILSLTFAFSEYTPVAEQQAGVGYFSFTGLLFIYFIYSCPVYLIGGSIYSYFADIYLNQIQFRNKLLKYVTEFIVYVVGGLLIIGIFLILLGGYNSASNIYMIFLFGAVASLLFFHSSLAWKKTMEFLAR</sequence>
<evidence type="ECO:0000313" key="3">
    <source>
        <dbReference type="Proteomes" id="UP000252585"/>
    </source>
</evidence>
<gene>
    <name evidence="2" type="ORF">DFR57_11524</name>
</gene>
<comment type="caution">
    <text evidence="2">The sequence shown here is derived from an EMBL/GenBank/DDBJ whole genome shotgun (WGS) entry which is preliminary data.</text>
</comment>
<dbReference type="RefSeq" id="WP_114354037.1">
    <property type="nucleotide sequence ID" value="NZ_QPJJ01000015.1"/>
</dbReference>
<organism evidence="2 3">
    <name type="scientific">Saliterribacillus persicus</name>
    <dbReference type="NCBI Taxonomy" id="930114"/>
    <lineage>
        <taxon>Bacteria</taxon>
        <taxon>Bacillati</taxon>
        <taxon>Bacillota</taxon>
        <taxon>Bacilli</taxon>
        <taxon>Bacillales</taxon>
        <taxon>Bacillaceae</taxon>
        <taxon>Saliterribacillus</taxon>
    </lineage>
</organism>
<feature type="transmembrane region" description="Helical" evidence="1">
    <location>
        <begin position="114"/>
        <end position="135"/>
    </location>
</feature>
<proteinExistence type="predicted"/>
<keyword evidence="1" id="KW-0472">Membrane</keyword>
<evidence type="ECO:0000256" key="1">
    <source>
        <dbReference type="SAM" id="Phobius"/>
    </source>
</evidence>
<accession>A0A368X867</accession>
<keyword evidence="1" id="KW-1133">Transmembrane helix</keyword>
<evidence type="ECO:0008006" key="4">
    <source>
        <dbReference type="Google" id="ProtNLM"/>
    </source>
</evidence>
<protein>
    <recommendedName>
        <fullName evidence="4">Regulatory protein YrvL</fullName>
    </recommendedName>
</protein>
<dbReference type="EMBL" id="QPJJ01000015">
    <property type="protein sequence ID" value="RCW63899.1"/>
    <property type="molecule type" value="Genomic_DNA"/>
</dbReference>
<reference evidence="2 3" key="1">
    <citation type="submission" date="2018-07" db="EMBL/GenBank/DDBJ databases">
        <title>Genomic Encyclopedia of Type Strains, Phase IV (KMG-IV): sequencing the most valuable type-strain genomes for metagenomic binning, comparative biology and taxonomic classification.</title>
        <authorList>
            <person name="Goeker M."/>
        </authorList>
    </citation>
    <scope>NUCLEOTIDE SEQUENCE [LARGE SCALE GENOMIC DNA]</scope>
    <source>
        <strain evidence="2 3">DSM 27696</strain>
    </source>
</reference>
<feature type="transmembrane region" description="Helical" evidence="1">
    <location>
        <begin position="38"/>
        <end position="66"/>
    </location>
</feature>
<name>A0A368X867_9BACI</name>
<dbReference type="OrthoDB" id="9816425at2"/>
<feature type="transmembrane region" description="Helical" evidence="1">
    <location>
        <begin position="87"/>
        <end position="108"/>
    </location>
</feature>
<dbReference type="Proteomes" id="UP000252585">
    <property type="component" value="Unassembled WGS sequence"/>
</dbReference>